<evidence type="ECO:0000256" key="17">
    <source>
        <dbReference type="PIRSR" id="PIRSR001355-4"/>
    </source>
</evidence>
<keyword evidence="13" id="KW-0670">Pyruvate</keyword>
<dbReference type="Proteomes" id="UP000002866">
    <property type="component" value="Chromosome 2"/>
</dbReference>
<feature type="binding site" evidence="15">
    <location>
        <position position="28"/>
    </location>
    <ligand>
        <name>substrate</name>
    </ligand>
</feature>
<feature type="site" description="Cleavage (non-hydrolytic); by autolysis" evidence="17">
    <location>
        <begin position="91"/>
        <end position="92"/>
    </location>
</feature>
<keyword evidence="6" id="KW-0210">Decarboxylase</keyword>
<dbReference type="InterPro" id="IPR048283">
    <property type="entry name" value="AdoMetDC-like"/>
</dbReference>
<dbReference type="eggNOG" id="KOG0788">
    <property type="taxonomic scope" value="Eukaryota"/>
</dbReference>
<dbReference type="OrthoDB" id="1068353at2759"/>
<dbReference type="SUPFAM" id="SSF56276">
    <property type="entry name" value="S-adenosylmethionine decarboxylase"/>
    <property type="match status" value="1"/>
</dbReference>
<evidence type="ECO:0000313" key="19">
    <source>
        <dbReference type="EMBL" id="CCH59113.1"/>
    </source>
</evidence>
<dbReference type="HOGENOM" id="CLU_023050_0_1_1"/>
<evidence type="ECO:0000256" key="15">
    <source>
        <dbReference type="PIRSR" id="PIRSR001355-2"/>
    </source>
</evidence>
<keyword evidence="5" id="KW-0949">S-adenosyl-L-methionine</keyword>
<evidence type="ECO:0000256" key="14">
    <source>
        <dbReference type="PIRSR" id="PIRSR001355-1"/>
    </source>
</evidence>
<feature type="active site" description="Proton acceptor; for processing activity" evidence="14">
    <location>
        <position position="306"/>
    </location>
</feature>
<dbReference type="InterPro" id="IPR016067">
    <property type="entry name" value="S-AdoMet_deCO2ase_core"/>
</dbReference>
<dbReference type="InterPro" id="IPR018166">
    <property type="entry name" value="S-AdoMet_deCO2ase_CS"/>
</dbReference>
<keyword evidence="11" id="KW-0456">Lyase</keyword>
<dbReference type="OMA" id="WFEESSN"/>
<keyword evidence="7 17" id="KW-0068">Autocatalytic cleavage</keyword>
<comment type="pathway">
    <text evidence="2">Amine and polyamine biosynthesis; S-adenosylmethioninamine biosynthesis; S-adenosylmethioninamine from S-adenosyl-L-methionine: step 1/1.</text>
</comment>
<accession>I2GYB1</accession>
<proteinExistence type="inferred from homology"/>
<dbReference type="STRING" id="1071380.I2GYB1"/>
<sequence>MSASTIPQETTSFIDYEKSNNLDSTDAFEGPEKLLEIWFYPETKPVDSPAGENKTLRDIAYEDWVSILKLVNCEILSFKKTSQLDAYLLSESSFFVYDYKVVLKTCGTTTTLFCLQGLFNLLFRKLEHWKDDLYNPTNNKYTPYKVFYSRRCFIFPSKQKSIHQKWSDEVKYLDQFFANGRNYLVGRNPSEAGHWNLYITDTNKILENKMVNNNPQTQIDREDETMEMLMTGLDQTQMKYFHKDISSSTSTDDGHEMGNEMTRCSKIDKIYTLDNNSTIISDSFAFTPCGYSSNNIIDESNYFTLHVTPEKGWSYASFESNIPESRLTNNETNRNVMQRVLDIFRPQEFCLTLFQNTRDPTTQISKTSLAQSIREGVPGYVKMDHILYDLDDYQLLYVRLHRITNN</sequence>
<dbReference type="Pfam" id="PF01536">
    <property type="entry name" value="SAM_decarbox"/>
    <property type="match status" value="1"/>
</dbReference>
<dbReference type="RefSeq" id="XP_004178632.1">
    <property type="nucleotide sequence ID" value="XM_004178584.1"/>
</dbReference>
<organism evidence="19 20">
    <name type="scientific">Henningerozyma blattae (strain ATCC 34711 / CBS 6284 / DSM 70876 / NBRC 10599 / NRRL Y-10934 / UCD 77-7)</name>
    <name type="common">Yeast</name>
    <name type="synonym">Tetrapisispora blattae</name>
    <dbReference type="NCBI Taxonomy" id="1071380"/>
    <lineage>
        <taxon>Eukaryota</taxon>
        <taxon>Fungi</taxon>
        <taxon>Dikarya</taxon>
        <taxon>Ascomycota</taxon>
        <taxon>Saccharomycotina</taxon>
        <taxon>Saccharomycetes</taxon>
        <taxon>Saccharomycetales</taxon>
        <taxon>Saccharomycetaceae</taxon>
        <taxon>Henningerozyma</taxon>
    </lineage>
</organism>
<dbReference type="Gene3D" id="3.60.90.10">
    <property type="entry name" value="S-adenosylmethionine decarboxylase"/>
    <property type="match status" value="1"/>
</dbReference>
<dbReference type="GO" id="GO:0008295">
    <property type="term" value="P:spermidine biosynthetic process"/>
    <property type="evidence" value="ECO:0007669"/>
    <property type="project" value="UniProtKB-KW"/>
</dbReference>
<dbReference type="AlphaFoldDB" id="I2GYB1"/>
<dbReference type="GO" id="GO:0005829">
    <property type="term" value="C:cytosol"/>
    <property type="evidence" value="ECO:0007669"/>
    <property type="project" value="TreeGrafter"/>
</dbReference>
<name>I2GYB1_HENB6</name>
<evidence type="ECO:0000256" key="11">
    <source>
        <dbReference type="ARBA" id="ARBA00023239"/>
    </source>
</evidence>
<evidence type="ECO:0000256" key="3">
    <source>
        <dbReference type="ARBA" id="ARBA00008466"/>
    </source>
</evidence>
<dbReference type="PANTHER" id="PTHR11570">
    <property type="entry name" value="S-ADENOSYLMETHIONINE DECARBOXYLASE"/>
    <property type="match status" value="1"/>
</dbReference>
<dbReference type="UniPathway" id="UPA00331">
    <property type="reaction ID" value="UER00451"/>
</dbReference>
<keyword evidence="8" id="KW-0745">Spermidine biosynthesis</keyword>
<evidence type="ECO:0000256" key="4">
    <source>
        <dbReference type="ARBA" id="ARBA00012357"/>
    </source>
</evidence>
<feature type="active site" description="Schiff-base intermediate with substrate; via pyruvic acid" evidence="14">
    <location>
        <position position="92"/>
    </location>
</feature>
<feature type="active site" description="Proton acceptor; for processing activity" evidence="14">
    <location>
        <position position="292"/>
    </location>
</feature>
<evidence type="ECO:0000256" key="7">
    <source>
        <dbReference type="ARBA" id="ARBA00022813"/>
    </source>
</evidence>
<keyword evidence="9" id="KW-0620">Polyamine biosynthesis</keyword>
<keyword evidence="20" id="KW-1185">Reference proteome</keyword>
<dbReference type="GO" id="GO:0006597">
    <property type="term" value="P:spermine biosynthetic process"/>
    <property type="evidence" value="ECO:0007669"/>
    <property type="project" value="EnsemblFungi"/>
</dbReference>
<dbReference type="GO" id="GO:0015940">
    <property type="term" value="P:pantothenate biosynthetic process"/>
    <property type="evidence" value="ECO:0007669"/>
    <property type="project" value="EnsemblFungi"/>
</dbReference>
<dbReference type="EMBL" id="HE806317">
    <property type="protein sequence ID" value="CCH59113.1"/>
    <property type="molecule type" value="Genomic_DNA"/>
</dbReference>
<dbReference type="FunCoup" id="I2GYB1">
    <property type="interactions" value="627"/>
</dbReference>
<evidence type="ECO:0000256" key="1">
    <source>
        <dbReference type="ARBA" id="ARBA00001928"/>
    </source>
</evidence>
<comment type="cofactor">
    <cofactor evidence="1">
        <name>pyruvate</name>
        <dbReference type="ChEBI" id="CHEBI:15361"/>
    </cofactor>
</comment>
<dbReference type="PROSITE" id="PS01336">
    <property type="entry name" value="ADOMETDC"/>
    <property type="match status" value="1"/>
</dbReference>
<keyword evidence="10" id="KW-0865">Zymogen</keyword>
<feature type="binding site" evidence="15">
    <location>
        <position position="91"/>
    </location>
    <ligand>
        <name>substrate</name>
    </ligand>
</feature>
<dbReference type="InterPro" id="IPR001985">
    <property type="entry name" value="S-AdoMet_decarboxylase_euk"/>
</dbReference>
<evidence type="ECO:0000256" key="12">
    <source>
        <dbReference type="ARBA" id="ARBA00023270"/>
    </source>
</evidence>
<evidence type="ECO:0000256" key="2">
    <source>
        <dbReference type="ARBA" id="ARBA00004911"/>
    </source>
</evidence>
<evidence type="ECO:0000256" key="13">
    <source>
        <dbReference type="ARBA" id="ARBA00023317"/>
    </source>
</evidence>
<dbReference type="PANTHER" id="PTHR11570:SF0">
    <property type="entry name" value="S-ADENOSYLMETHIONINE DECARBOXYLASE PROENZYME"/>
    <property type="match status" value="1"/>
</dbReference>
<keyword evidence="12" id="KW-0704">Schiff base</keyword>
<dbReference type="GO" id="GO:0004014">
    <property type="term" value="F:adenosylmethionine decarboxylase activity"/>
    <property type="evidence" value="ECO:0007669"/>
    <property type="project" value="UniProtKB-EC"/>
</dbReference>
<dbReference type="KEGG" id="tbl:TBLA_0B02710"/>
<dbReference type="NCBIfam" id="TIGR00535">
    <property type="entry name" value="SAM_DCase"/>
    <property type="match status" value="1"/>
</dbReference>
<gene>
    <name evidence="19" type="primary">TBLA0B02710</name>
    <name evidence="19" type="ORF">TBLA_0B02710</name>
</gene>
<evidence type="ECO:0000256" key="16">
    <source>
        <dbReference type="PIRSR" id="PIRSR001355-3"/>
    </source>
</evidence>
<feature type="active site" description="Proton donor; for catalytic activity" evidence="14">
    <location>
        <position position="106"/>
    </location>
</feature>
<feature type="binding site" evidence="15">
    <location>
        <position position="286"/>
    </location>
    <ligand>
        <name>substrate</name>
    </ligand>
</feature>
<evidence type="ECO:0000256" key="6">
    <source>
        <dbReference type="ARBA" id="ARBA00022793"/>
    </source>
</evidence>
<feature type="modified residue" description="Pyruvic acid (Ser); by autocatalysis" evidence="16">
    <location>
        <position position="92"/>
    </location>
</feature>
<dbReference type="EC" id="4.1.1.50" evidence="4"/>
<dbReference type="InParanoid" id="I2GYB1"/>
<evidence type="ECO:0000256" key="8">
    <source>
        <dbReference type="ARBA" id="ARBA00023066"/>
    </source>
</evidence>
<feature type="chain" id="PRO_5042322538" description="S-adenosylmethionine decarboxylase alpha chain" evidence="18">
    <location>
        <begin position="92"/>
        <end position="406"/>
    </location>
</feature>
<comment type="similarity">
    <text evidence="3">Belongs to the eukaryotic AdoMetDC family.</text>
</comment>
<feature type="chain" id="PRO_5042322540" description="S-adenosylmethionine decarboxylase beta chain" evidence="18">
    <location>
        <begin position="1"/>
        <end position="91"/>
    </location>
</feature>
<evidence type="ECO:0000256" key="18">
    <source>
        <dbReference type="PIRSR" id="PIRSR001355-5"/>
    </source>
</evidence>
<dbReference type="GeneID" id="14494009"/>
<evidence type="ECO:0000256" key="9">
    <source>
        <dbReference type="ARBA" id="ARBA00023115"/>
    </source>
</evidence>
<evidence type="ECO:0000313" key="20">
    <source>
        <dbReference type="Proteomes" id="UP000002866"/>
    </source>
</evidence>
<dbReference type="PIRSF" id="PIRSF001355">
    <property type="entry name" value="S-AdenosylMet_decarboxylase"/>
    <property type="match status" value="1"/>
</dbReference>
<reference evidence="19 20" key="1">
    <citation type="journal article" date="2011" name="Proc. Natl. Acad. Sci. U.S.A.">
        <title>Evolutionary erosion of yeast sex chromosomes by mating-type switching accidents.</title>
        <authorList>
            <person name="Gordon J.L."/>
            <person name="Armisen D."/>
            <person name="Proux-Wera E."/>
            <person name="Oheigeartaigh S.S."/>
            <person name="Byrne K.P."/>
            <person name="Wolfe K.H."/>
        </authorList>
    </citation>
    <scope>NUCLEOTIDE SEQUENCE [LARGE SCALE GENOMIC DNA]</scope>
    <source>
        <strain evidence="20">ATCC 34711 / CBS 6284 / DSM 70876 / NBRC 10599 / NRRL Y-10934 / UCD 77-7</strain>
    </source>
</reference>
<evidence type="ECO:0000256" key="5">
    <source>
        <dbReference type="ARBA" id="ARBA00022691"/>
    </source>
</evidence>
<evidence type="ECO:0000256" key="10">
    <source>
        <dbReference type="ARBA" id="ARBA00023145"/>
    </source>
</evidence>
<protein>
    <recommendedName>
        <fullName evidence="4">adenosylmethionine decarboxylase</fullName>
        <ecNumber evidence="4">4.1.1.50</ecNumber>
    </recommendedName>
</protein>
<feature type="binding site" evidence="15">
    <location>
        <position position="310"/>
    </location>
    <ligand>
        <name>substrate</name>
    </ligand>
</feature>